<dbReference type="InterPro" id="IPR050736">
    <property type="entry name" value="Sensor_HK_Regulatory"/>
</dbReference>
<feature type="domain" description="Histidine kinase" evidence="9">
    <location>
        <begin position="554"/>
        <end position="770"/>
    </location>
</feature>
<evidence type="ECO:0000256" key="8">
    <source>
        <dbReference type="SAM" id="MobiDB-lite"/>
    </source>
</evidence>
<dbReference type="InterPro" id="IPR003594">
    <property type="entry name" value="HATPase_dom"/>
</dbReference>
<dbReference type="PROSITE" id="PS50109">
    <property type="entry name" value="HIS_KIN"/>
    <property type="match status" value="1"/>
</dbReference>
<dbReference type="AlphaFoldDB" id="A0A4R4YG49"/>
<feature type="region of interest" description="Disordered" evidence="8">
    <location>
        <begin position="151"/>
        <end position="176"/>
    </location>
</feature>
<reference evidence="12 13" key="1">
    <citation type="submission" date="2019-03" db="EMBL/GenBank/DDBJ databases">
        <title>Draft genome sequences of novel Actinobacteria.</title>
        <authorList>
            <person name="Sahin N."/>
            <person name="Ay H."/>
            <person name="Saygin H."/>
        </authorList>
    </citation>
    <scope>NUCLEOTIDE SEQUENCE [LARGE SCALE GENOMIC DNA]</scope>
    <source>
        <strain evidence="12 13">7K502</strain>
    </source>
</reference>
<dbReference type="EMBL" id="SMKW01000050">
    <property type="protein sequence ID" value="TDD42202.1"/>
    <property type="molecule type" value="Genomic_DNA"/>
</dbReference>
<dbReference type="SUPFAM" id="SSF47384">
    <property type="entry name" value="Homodimeric domain of signal transducing histidine kinase"/>
    <property type="match status" value="1"/>
</dbReference>
<dbReference type="SMART" id="SM00388">
    <property type="entry name" value="HisKA"/>
    <property type="match status" value="1"/>
</dbReference>
<dbReference type="SUPFAM" id="SSF55874">
    <property type="entry name" value="ATPase domain of HSP90 chaperone/DNA topoisomerase II/histidine kinase"/>
    <property type="match status" value="1"/>
</dbReference>
<evidence type="ECO:0000256" key="6">
    <source>
        <dbReference type="ARBA" id="ARBA00022777"/>
    </source>
</evidence>
<dbReference type="Pfam" id="PF13185">
    <property type="entry name" value="GAF_2"/>
    <property type="match status" value="1"/>
</dbReference>
<dbReference type="InterPro" id="IPR013656">
    <property type="entry name" value="PAS_4"/>
</dbReference>
<dbReference type="GO" id="GO:0000155">
    <property type="term" value="F:phosphorelay sensor kinase activity"/>
    <property type="evidence" value="ECO:0007669"/>
    <property type="project" value="InterPro"/>
</dbReference>
<evidence type="ECO:0000256" key="7">
    <source>
        <dbReference type="ARBA" id="ARBA00023012"/>
    </source>
</evidence>
<dbReference type="PANTHER" id="PTHR43711:SF31">
    <property type="entry name" value="HISTIDINE KINASE"/>
    <property type="match status" value="1"/>
</dbReference>
<evidence type="ECO:0000256" key="4">
    <source>
        <dbReference type="ARBA" id="ARBA00022553"/>
    </source>
</evidence>
<dbReference type="PANTHER" id="PTHR43711">
    <property type="entry name" value="TWO-COMPONENT HISTIDINE KINASE"/>
    <property type="match status" value="1"/>
</dbReference>
<feature type="domain" description="PAC" evidence="11">
    <location>
        <begin position="484"/>
        <end position="537"/>
    </location>
</feature>
<dbReference type="InterPro" id="IPR003661">
    <property type="entry name" value="HisK_dim/P_dom"/>
</dbReference>
<dbReference type="GO" id="GO:0005886">
    <property type="term" value="C:plasma membrane"/>
    <property type="evidence" value="ECO:0007669"/>
    <property type="project" value="UniProtKB-SubCell"/>
</dbReference>
<sequence>MGRKTSADEPGPLVAEILRTTGQADEITEDVHTVVDEKALHRNVRHRSRFLRRQSATHGEFWIFQPVFEQFVRFDVVLGAEFEQGRQASAPLGIVHADLALQRFLPPQDGFRHCRTSTSRDTDRSWTDPCCDNKPRAGTFLSRCVNDRGAATMDTRKSSQRHPRYSDSPAESSGEHRQLLHDMGNELGVALGTAELLAQSEQLPASARQGLRTIAEAISRAGALRSSITLRNTKLLDAANLLTCQSAVLELIARKAPLSATLARLASGMEQHLPGTHCSILLLDSDSRLYHGAAPTLPDSYISEIDGMSIGPVAGSCGTAAYAGKPVVVSDILEDERWDAFRDLGMRHGLRACWSSPVVSPRTSDVLGTFAVYHNTPHRPSVEERVVVERFTHLAAVAIEHHRLFSALHESEERFRSAFTDAAIGMALGDREGRLVHVNAALCTDTGYDVDELHGTYVSDLISGDGSAEVRAAVRKLVAGTSTSYLKLHEYRHADGTLHSATVVISPVKDSEDRTRFVCLQLRDITDRLRIERETRAREAAERANLVKSEFVSQLSHELRTPITAVLGYAELLTQGGLPSDDAADCARHIMDAAGHLERLIDDTLCMTHADAGRLPIQSELIDLTEVVDDSLALTRSVAERKAVALRVLPTSSEPVALGDRQRLRQVLLNLLTNAIKYNRPGGLVTVRIEPAGEFTRLVVEDTGRGIAPADLPRIFAPFQRPGVQPGDPPGHGLGLAVAKKLVTAMGGRMAADSEPGVGSRFWVELPRHDETLEGVRTPWVPAQRCGENPVVLYLHSDLHSIEAIAEAQRARPRIRLRCVYQFYGEVEELIRFERPDLVVIDLDDAGRSRSLLNLVRRHPLTAEKPVVCLTDTTAETMPDDIGAPHFLRIPVDLSELLEIFDQKLPIPGEANAT</sequence>
<dbReference type="Gene3D" id="3.30.450.20">
    <property type="entry name" value="PAS domain"/>
    <property type="match status" value="1"/>
</dbReference>
<evidence type="ECO:0000259" key="9">
    <source>
        <dbReference type="PROSITE" id="PS50109"/>
    </source>
</evidence>
<evidence type="ECO:0000256" key="1">
    <source>
        <dbReference type="ARBA" id="ARBA00000085"/>
    </source>
</evidence>
<gene>
    <name evidence="12" type="ORF">E1288_30200</name>
</gene>
<name>A0A4R4YG49_9PSEU</name>
<keyword evidence="6" id="KW-0418">Kinase</keyword>
<dbReference type="Gene3D" id="3.30.450.40">
    <property type="match status" value="1"/>
</dbReference>
<dbReference type="SUPFAM" id="SSF55785">
    <property type="entry name" value="PYP-like sensor domain (PAS domain)"/>
    <property type="match status" value="1"/>
</dbReference>
<keyword evidence="5" id="KW-0808">Transferase</keyword>
<comment type="caution">
    <text evidence="12">The sequence shown here is derived from an EMBL/GenBank/DDBJ whole genome shotgun (WGS) entry which is preliminary data.</text>
</comment>
<dbReference type="InterPro" id="IPR005467">
    <property type="entry name" value="His_kinase_dom"/>
</dbReference>
<keyword evidence="13" id="KW-1185">Reference proteome</keyword>
<protein>
    <recommendedName>
        <fullName evidence="3">histidine kinase</fullName>
        <ecNumber evidence="3">2.7.13.3</ecNumber>
    </recommendedName>
</protein>
<dbReference type="FunFam" id="3.30.565.10:FF:000006">
    <property type="entry name" value="Sensor histidine kinase WalK"/>
    <property type="match status" value="1"/>
</dbReference>
<evidence type="ECO:0000256" key="3">
    <source>
        <dbReference type="ARBA" id="ARBA00012438"/>
    </source>
</evidence>
<comment type="catalytic activity">
    <reaction evidence="1">
        <text>ATP + protein L-histidine = ADP + protein N-phospho-L-histidine.</text>
        <dbReference type="EC" id="2.7.13.3"/>
    </reaction>
</comment>
<dbReference type="InterPro" id="IPR029016">
    <property type="entry name" value="GAF-like_dom_sf"/>
</dbReference>
<dbReference type="InterPro" id="IPR003018">
    <property type="entry name" value="GAF"/>
</dbReference>
<dbReference type="Pfam" id="PF08448">
    <property type="entry name" value="PAS_4"/>
    <property type="match status" value="1"/>
</dbReference>
<dbReference type="EC" id="2.7.13.3" evidence="3"/>
<evidence type="ECO:0000256" key="5">
    <source>
        <dbReference type="ARBA" id="ARBA00022679"/>
    </source>
</evidence>
<comment type="subcellular location">
    <subcellularLocation>
        <location evidence="2">Cell membrane</location>
    </subcellularLocation>
</comment>
<dbReference type="CDD" id="cd00082">
    <property type="entry name" value="HisKA"/>
    <property type="match status" value="1"/>
</dbReference>
<dbReference type="SUPFAM" id="SSF55781">
    <property type="entry name" value="GAF domain-like"/>
    <property type="match status" value="1"/>
</dbReference>
<dbReference type="InterPro" id="IPR000700">
    <property type="entry name" value="PAS-assoc_C"/>
</dbReference>
<dbReference type="InterPro" id="IPR036097">
    <property type="entry name" value="HisK_dim/P_sf"/>
</dbReference>
<dbReference type="Proteomes" id="UP000294947">
    <property type="component" value="Unassembled WGS sequence"/>
</dbReference>
<dbReference type="SMART" id="SM00091">
    <property type="entry name" value="PAS"/>
    <property type="match status" value="1"/>
</dbReference>
<evidence type="ECO:0000259" key="11">
    <source>
        <dbReference type="PROSITE" id="PS50113"/>
    </source>
</evidence>
<dbReference type="CDD" id="cd00075">
    <property type="entry name" value="HATPase"/>
    <property type="match status" value="1"/>
</dbReference>
<dbReference type="CDD" id="cd00130">
    <property type="entry name" value="PAS"/>
    <property type="match status" value="1"/>
</dbReference>
<dbReference type="InterPro" id="IPR036890">
    <property type="entry name" value="HATPase_C_sf"/>
</dbReference>
<dbReference type="Gene3D" id="1.10.287.130">
    <property type="match status" value="1"/>
</dbReference>
<organism evidence="12 13">
    <name type="scientific">Saccharopolyspora elongata</name>
    <dbReference type="NCBI Taxonomy" id="2530387"/>
    <lineage>
        <taxon>Bacteria</taxon>
        <taxon>Bacillati</taxon>
        <taxon>Actinomycetota</taxon>
        <taxon>Actinomycetes</taxon>
        <taxon>Pseudonocardiales</taxon>
        <taxon>Pseudonocardiaceae</taxon>
        <taxon>Saccharopolyspora</taxon>
    </lineage>
</organism>
<dbReference type="PROSITE" id="PS50112">
    <property type="entry name" value="PAS"/>
    <property type="match status" value="1"/>
</dbReference>
<feature type="domain" description="PAS" evidence="10">
    <location>
        <begin position="411"/>
        <end position="481"/>
    </location>
</feature>
<dbReference type="Pfam" id="PF00512">
    <property type="entry name" value="HisKA"/>
    <property type="match status" value="1"/>
</dbReference>
<dbReference type="PRINTS" id="PR00344">
    <property type="entry name" value="BCTRLSENSOR"/>
</dbReference>
<keyword evidence="4" id="KW-0597">Phosphoprotein</keyword>
<proteinExistence type="predicted"/>
<dbReference type="Pfam" id="PF02518">
    <property type="entry name" value="HATPase_c"/>
    <property type="match status" value="1"/>
</dbReference>
<dbReference type="SMART" id="SM00065">
    <property type="entry name" value="GAF"/>
    <property type="match status" value="1"/>
</dbReference>
<evidence type="ECO:0000259" key="10">
    <source>
        <dbReference type="PROSITE" id="PS50112"/>
    </source>
</evidence>
<dbReference type="Gene3D" id="3.30.565.10">
    <property type="entry name" value="Histidine kinase-like ATPase, C-terminal domain"/>
    <property type="match status" value="1"/>
</dbReference>
<evidence type="ECO:0000256" key="2">
    <source>
        <dbReference type="ARBA" id="ARBA00004236"/>
    </source>
</evidence>
<dbReference type="NCBIfam" id="TIGR00229">
    <property type="entry name" value="sensory_box"/>
    <property type="match status" value="1"/>
</dbReference>
<dbReference type="InterPro" id="IPR000014">
    <property type="entry name" value="PAS"/>
</dbReference>
<evidence type="ECO:0000313" key="12">
    <source>
        <dbReference type="EMBL" id="TDD42202.1"/>
    </source>
</evidence>
<dbReference type="PROSITE" id="PS50113">
    <property type="entry name" value="PAC"/>
    <property type="match status" value="1"/>
</dbReference>
<dbReference type="InterPro" id="IPR035965">
    <property type="entry name" value="PAS-like_dom_sf"/>
</dbReference>
<dbReference type="SMART" id="SM00387">
    <property type="entry name" value="HATPase_c"/>
    <property type="match status" value="1"/>
</dbReference>
<evidence type="ECO:0000313" key="13">
    <source>
        <dbReference type="Proteomes" id="UP000294947"/>
    </source>
</evidence>
<accession>A0A4R4YG49</accession>
<dbReference type="OrthoDB" id="340764at2"/>
<dbReference type="InterPro" id="IPR004358">
    <property type="entry name" value="Sig_transdc_His_kin-like_C"/>
</dbReference>
<keyword evidence="7" id="KW-0902">Two-component regulatory system</keyword>